<name>A0A9D3V6P2_9ROSI</name>
<organism evidence="2 3">
    <name type="scientific">Gossypium stocksii</name>
    <dbReference type="NCBI Taxonomy" id="47602"/>
    <lineage>
        <taxon>Eukaryota</taxon>
        <taxon>Viridiplantae</taxon>
        <taxon>Streptophyta</taxon>
        <taxon>Embryophyta</taxon>
        <taxon>Tracheophyta</taxon>
        <taxon>Spermatophyta</taxon>
        <taxon>Magnoliopsida</taxon>
        <taxon>eudicotyledons</taxon>
        <taxon>Gunneridae</taxon>
        <taxon>Pentapetalae</taxon>
        <taxon>rosids</taxon>
        <taxon>malvids</taxon>
        <taxon>Malvales</taxon>
        <taxon>Malvaceae</taxon>
        <taxon>Malvoideae</taxon>
        <taxon>Gossypium</taxon>
    </lineage>
</organism>
<dbReference type="Proteomes" id="UP000828251">
    <property type="component" value="Unassembled WGS sequence"/>
</dbReference>
<sequence length="119" mass="12469">MISGIADGPTIGWIGLVKPYLAWTELVEIELAQGADGYDGSVSTNASEGGTSSSPLVPPTRRVIPEASVEQLVQAMIGAFQWITNGNPVPSSHGLPLERLRALDGKEFRGVKGVSPVTV</sequence>
<feature type="region of interest" description="Disordered" evidence="1">
    <location>
        <begin position="36"/>
        <end position="60"/>
    </location>
</feature>
<gene>
    <name evidence="2" type="ORF">J1N35_025508</name>
</gene>
<evidence type="ECO:0000256" key="1">
    <source>
        <dbReference type="SAM" id="MobiDB-lite"/>
    </source>
</evidence>
<protein>
    <submittedName>
        <fullName evidence="2">Uncharacterized protein</fullName>
    </submittedName>
</protein>
<evidence type="ECO:0000313" key="2">
    <source>
        <dbReference type="EMBL" id="KAH1073180.1"/>
    </source>
</evidence>
<feature type="compositionally biased region" description="Polar residues" evidence="1">
    <location>
        <begin position="41"/>
        <end position="55"/>
    </location>
</feature>
<dbReference type="EMBL" id="JAIQCV010000008">
    <property type="protein sequence ID" value="KAH1073180.1"/>
    <property type="molecule type" value="Genomic_DNA"/>
</dbReference>
<proteinExistence type="predicted"/>
<dbReference type="AlphaFoldDB" id="A0A9D3V6P2"/>
<accession>A0A9D3V6P2</accession>
<evidence type="ECO:0000313" key="3">
    <source>
        <dbReference type="Proteomes" id="UP000828251"/>
    </source>
</evidence>
<reference evidence="2 3" key="1">
    <citation type="journal article" date="2021" name="Plant Biotechnol. J.">
        <title>Multi-omics assisted identification of the key and species-specific regulatory components of drought-tolerant mechanisms in Gossypium stocksii.</title>
        <authorList>
            <person name="Yu D."/>
            <person name="Ke L."/>
            <person name="Zhang D."/>
            <person name="Wu Y."/>
            <person name="Sun Y."/>
            <person name="Mei J."/>
            <person name="Sun J."/>
            <person name="Sun Y."/>
        </authorList>
    </citation>
    <scope>NUCLEOTIDE SEQUENCE [LARGE SCALE GENOMIC DNA]</scope>
    <source>
        <strain evidence="3">cv. E1</strain>
        <tissue evidence="2">Leaf</tissue>
    </source>
</reference>
<keyword evidence="3" id="KW-1185">Reference proteome</keyword>
<comment type="caution">
    <text evidence="2">The sequence shown here is derived from an EMBL/GenBank/DDBJ whole genome shotgun (WGS) entry which is preliminary data.</text>
</comment>